<dbReference type="Proteomes" id="UP001152622">
    <property type="component" value="Chromosome 18"/>
</dbReference>
<proteinExistence type="predicted"/>
<feature type="compositionally biased region" description="Basic and acidic residues" evidence="1">
    <location>
        <begin position="23"/>
        <end position="36"/>
    </location>
</feature>
<accession>A0A9Q1EFG7</accession>
<evidence type="ECO:0000256" key="1">
    <source>
        <dbReference type="SAM" id="MobiDB-lite"/>
    </source>
</evidence>
<organism evidence="2 3">
    <name type="scientific">Synaphobranchus kaupii</name>
    <name type="common">Kaup's arrowtooth eel</name>
    <dbReference type="NCBI Taxonomy" id="118154"/>
    <lineage>
        <taxon>Eukaryota</taxon>
        <taxon>Metazoa</taxon>
        <taxon>Chordata</taxon>
        <taxon>Craniata</taxon>
        <taxon>Vertebrata</taxon>
        <taxon>Euteleostomi</taxon>
        <taxon>Actinopterygii</taxon>
        <taxon>Neopterygii</taxon>
        <taxon>Teleostei</taxon>
        <taxon>Anguilliformes</taxon>
        <taxon>Synaphobranchidae</taxon>
        <taxon>Synaphobranchus</taxon>
    </lineage>
</organism>
<gene>
    <name evidence="2" type="ORF">SKAU_G00368040</name>
</gene>
<dbReference type="AlphaFoldDB" id="A0A9Q1EFG7"/>
<name>A0A9Q1EFG7_SYNKA</name>
<keyword evidence="3" id="KW-1185">Reference proteome</keyword>
<evidence type="ECO:0000313" key="3">
    <source>
        <dbReference type="Proteomes" id="UP001152622"/>
    </source>
</evidence>
<reference evidence="2" key="1">
    <citation type="journal article" date="2023" name="Science">
        <title>Genome structures resolve the early diversification of teleost fishes.</title>
        <authorList>
            <person name="Parey E."/>
            <person name="Louis A."/>
            <person name="Montfort J."/>
            <person name="Bouchez O."/>
            <person name="Roques C."/>
            <person name="Iampietro C."/>
            <person name="Lluch J."/>
            <person name="Castinel A."/>
            <person name="Donnadieu C."/>
            <person name="Desvignes T."/>
            <person name="Floi Bucao C."/>
            <person name="Jouanno E."/>
            <person name="Wen M."/>
            <person name="Mejri S."/>
            <person name="Dirks R."/>
            <person name="Jansen H."/>
            <person name="Henkel C."/>
            <person name="Chen W.J."/>
            <person name="Zahm M."/>
            <person name="Cabau C."/>
            <person name="Klopp C."/>
            <person name="Thompson A.W."/>
            <person name="Robinson-Rechavi M."/>
            <person name="Braasch I."/>
            <person name="Lecointre G."/>
            <person name="Bobe J."/>
            <person name="Postlethwait J.H."/>
            <person name="Berthelot C."/>
            <person name="Roest Crollius H."/>
            <person name="Guiguen Y."/>
        </authorList>
    </citation>
    <scope>NUCLEOTIDE SEQUENCE</scope>
    <source>
        <strain evidence="2">WJC10195</strain>
    </source>
</reference>
<dbReference type="EMBL" id="JAINUF010000018">
    <property type="protein sequence ID" value="KAJ8337838.1"/>
    <property type="molecule type" value="Genomic_DNA"/>
</dbReference>
<sequence>MRRGNRVNLQMAAVVSAPPNGRSDIRPAFPREERPRTRLQGRKRQPEKDKITVLFFSRSFGKRHNEE</sequence>
<feature type="region of interest" description="Disordered" evidence="1">
    <location>
        <begin position="17"/>
        <end position="49"/>
    </location>
</feature>
<comment type="caution">
    <text evidence="2">The sequence shown here is derived from an EMBL/GenBank/DDBJ whole genome shotgun (WGS) entry which is preliminary data.</text>
</comment>
<evidence type="ECO:0000313" key="2">
    <source>
        <dbReference type="EMBL" id="KAJ8337838.1"/>
    </source>
</evidence>
<protein>
    <submittedName>
        <fullName evidence="2">Uncharacterized protein</fullName>
    </submittedName>
</protein>